<dbReference type="SUPFAM" id="SSF56601">
    <property type="entry name" value="beta-lactamase/transpeptidase-like"/>
    <property type="match status" value="1"/>
</dbReference>
<dbReference type="Gene3D" id="3.40.710.10">
    <property type="entry name" value="DD-peptidase/beta-lactamase superfamily"/>
    <property type="match status" value="1"/>
</dbReference>
<gene>
    <name evidence="4" type="ORF">FYC51_07060</name>
</gene>
<dbReference type="RefSeq" id="WP_148732899.1">
    <property type="nucleotide sequence ID" value="NZ_VSSB01000001.1"/>
</dbReference>
<feature type="chain" id="PRO_5038843102" evidence="2">
    <location>
        <begin position="26"/>
        <end position="361"/>
    </location>
</feature>
<feature type="region of interest" description="Disordered" evidence="1">
    <location>
        <begin position="231"/>
        <end position="250"/>
    </location>
</feature>
<organism evidence="4 5">
    <name type="scientific">Agromyces mariniharenae</name>
    <dbReference type="NCBI Taxonomy" id="2604423"/>
    <lineage>
        <taxon>Bacteria</taxon>
        <taxon>Bacillati</taxon>
        <taxon>Actinomycetota</taxon>
        <taxon>Actinomycetes</taxon>
        <taxon>Micrococcales</taxon>
        <taxon>Microbacteriaceae</taxon>
        <taxon>Agromyces</taxon>
    </lineage>
</organism>
<protein>
    <submittedName>
        <fullName evidence="4">Beta-lactamase family protein</fullName>
    </submittedName>
</protein>
<name>A0A5S4V9Z7_9MICO</name>
<feature type="domain" description="Beta-lactamase-related" evidence="3">
    <location>
        <begin position="62"/>
        <end position="355"/>
    </location>
</feature>
<evidence type="ECO:0000256" key="1">
    <source>
        <dbReference type="SAM" id="MobiDB-lite"/>
    </source>
</evidence>
<evidence type="ECO:0000259" key="3">
    <source>
        <dbReference type="Pfam" id="PF00144"/>
    </source>
</evidence>
<dbReference type="InterPro" id="IPR050491">
    <property type="entry name" value="AmpC-like"/>
</dbReference>
<reference evidence="4 5" key="1">
    <citation type="submission" date="2019-08" db="EMBL/GenBank/DDBJ databases">
        <authorList>
            <person name="Hu J."/>
        </authorList>
    </citation>
    <scope>NUCLEOTIDE SEQUENCE [LARGE SCALE GENOMIC DNA]</scope>
    <source>
        <strain evidence="4 5">NEAU-184</strain>
    </source>
</reference>
<feature type="signal peptide" evidence="2">
    <location>
        <begin position="1"/>
        <end position="25"/>
    </location>
</feature>
<evidence type="ECO:0000313" key="4">
    <source>
        <dbReference type="EMBL" id="TYL53430.1"/>
    </source>
</evidence>
<dbReference type="EMBL" id="VSSB01000001">
    <property type="protein sequence ID" value="TYL53430.1"/>
    <property type="molecule type" value="Genomic_DNA"/>
</dbReference>
<dbReference type="PANTHER" id="PTHR46825:SF9">
    <property type="entry name" value="BETA-LACTAMASE-RELATED DOMAIN-CONTAINING PROTEIN"/>
    <property type="match status" value="1"/>
</dbReference>
<evidence type="ECO:0000313" key="5">
    <source>
        <dbReference type="Proteomes" id="UP000325243"/>
    </source>
</evidence>
<keyword evidence="5" id="KW-1185">Reference proteome</keyword>
<sequence length="361" mass="37299">MRSRRSAARRTLPVLVAVGCLALSACVGTSQPAPDVRATDATGDAELLRLIRPSFLAETDRVAVAVIDGDEVRRAFLDADETTVFEIGSITKVFTGELLAEAVERGEVELDDELGDHLDLGDAPAASVTLRDLAAHRGGLPIFPTDPEWVEQAQADVDAGGDGVDETVDELLELTRTVEVQPEQGFGYSNLGAALVGQALAEAAGTDYPTLLSERLFEPLGLDGASLPIDDGDVDPQHAGGFGADGSPAEPSSLGAFAPAGGIHATVDDLVAFASAVIDGPLTDSAAQADTVEGGGGGAQIGYFWSVDDDRDHVILSHNGMTGGFTSIMVIDRTAGTAAIVLANRSESVDDVGYDLLAQFG</sequence>
<dbReference type="PROSITE" id="PS51257">
    <property type="entry name" value="PROKAR_LIPOPROTEIN"/>
    <property type="match status" value="1"/>
</dbReference>
<comment type="caution">
    <text evidence="4">The sequence shown here is derived from an EMBL/GenBank/DDBJ whole genome shotgun (WGS) entry which is preliminary data.</text>
</comment>
<dbReference type="Proteomes" id="UP000325243">
    <property type="component" value="Unassembled WGS sequence"/>
</dbReference>
<accession>A0A5S4V9Z7</accession>
<dbReference type="PANTHER" id="PTHR46825">
    <property type="entry name" value="D-ALANYL-D-ALANINE-CARBOXYPEPTIDASE/ENDOPEPTIDASE AMPH"/>
    <property type="match status" value="1"/>
</dbReference>
<evidence type="ECO:0000256" key="2">
    <source>
        <dbReference type="SAM" id="SignalP"/>
    </source>
</evidence>
<dbReference type="Pfam" id="PF00144">
    <property type="entry name" value="Beta-lactamase"/>
    <property type="match status" value="1"/>
</dbReference>
<dbReference type="InterPro" id="IPR001466">
    <property type="entry name" value="Beta-lactam-related"/>
</dbReference>
<dbReference type="AlphaFoldDB" id="A0A5S4V9Z7"/>
<dbReference type="InterPro" id="IPR012338">
    <property type="entry name" value="Beta-lactam/transpept-like"/>
</dbReference>
<proteinExistence type="predicted"/>
<keyword evidence="2" id="KW-0732">Signal</keyword>